<sequence length="352" mass="36389">MENRTRVFAAAGLTVAMFLFVQLGALALVEPFQQAGYQQVENPSDPTNSLVYVAAVLVLTGVMLAIIKLDVQWLLRGALIFTSGLLSWYVFSVVIPAWVVVQLGGAPLNLAALAAAATVSLALAVHPEWYVIDAAGVLMGAGAAGLFGISFGLLPAVLLLTVLAVYDAISVYGTEHMLTLASGVMDLKIPVILVIPMTLSYSFLDDDGMADGEDAADAPDETETASAADGGETPEADAERAPESDAHDEAERPDVTDRDVFFIGLGDAVMPTVMVASAASFAPPESLISGFALNLPALTSMVGTIAGLLVLLWMVMKGRAHAGLPLLNGGAIGGYLVGALASGMTLMQALGL</sequence>
<dbReference type="GO" id="GO:0006508">
    <property type="term" value="P:proteolysis"/>
    <property type="evidence" value="ECO:0007669"/>
    <property type="project" value="UniProtKB-KW"/>
</dbReference>
<feature type="transmembrane region" description="Helical" evidence="6">
    <location>
        <begin position="326"/>
        <end position="350"/>
    </location>
</feature>
<feature type="transmembrane region" description="Helical" evidence="6">
    <location>
        <begin position="49"/>
        <end position="67"/>
    </location>
</feature>
<dbReference type="EMBL" id="CP096658">
    <property type="protein sequence ID" value="UPV99414.1"/>
    <property type="molecule type" value="Genomic_DNA"/>
</dbReference>
<evidence type="ECO:0000313" key="7">
    <source>
        <dbReference type="EMBL" id="UPV99414.1"/>
    </source>
</evidence>
<evidence type="ECO:0000256" key="6">
    <source>
        <dbReference type="SAM" id="Phobius"/>
    </source>
</evidence>
<comment type="subcellular location">
    <subcellularLocation>
        <location evidence="1">Endomembrane system</location>
        <topology evidence="1">Multi-pass membrane protein</topology>
    </subcellularLocation>
</comment>
<organism evidence="7 8">
    <name type="scientific">Halorussus gelatinilyticus</name>
    <dbReference type="NCBI Taxonomy" id="2937524"/>
    <lineage>
        <taxon>Archaea</taxon>
        <taxon>Methanobacteriati</taxon>
        <taxon>Methanobacteriota</taxon>
        <taxon>Stenosarchaea group</taxon>
        <taxon>Halobacteria</taxon>
        <taxon>Halobacteriales</taxon>
        <taxon>Haladaptataceae</taxon>
        <taxon>Halorussus</taxon>
    </lineage>
</organism>
<dbReference type="AlphaFoldDB" id="A0A8U0IF93"/>
<feature type="transmembrane region" description="Helical" evidence="6">
    <location>
        <begin position="79"/>
        <end position="100"/>
    </location>
</feature>
<name>A0A8U0IF93_9EURY</name>
<feature type="transmembrane region" description="Helical" evidence="6">
    <location>
        <begin position="137"/>
        <end position="166"/>
    </location>
</feature>
<evidence type="ECO:0000313" key="8">
    <source>
        <dbReference type="Proteomes" id="UP000830434"/>
    </source>
</evidence>
<proteinExistence type="predicted"/>
<keyword evidence="8" id="KW-1185">Reference proteome</keyword>
<evidence type="ECO:0000256" key="5">
    <source>
        <dbReference type="SAM" id="MobiDB-lite"/>
    </source>
</evidence>
<dbReference type="InterPro" id="IPR006639">
    <property type="entry name" value="Preselin/SPP"/>
</dbReference>
<feature type="transmembrane region" description="Helical" evidence="6">
    <location>
        <begin position="106"/>
        <end position="125"/>
    </location>
</feature>
<dbReference type="EC" id="3.4.23.-" evidence="7"/>
<feature type="transmembrane region" description="Helical" evidence="6">
    <location>
        <begin position="260"/>
        <end position="282"/>
    </location>
</feature>
<dbReference type="Pfam" id="PF06550">
    <property type="entry name" value="SPP"/>
    <property type="match status" value="1"/>
</dbReference>
<evidence type="ECO:0000256" key="2">
    <source>
        <dbReference type="ARBA" id="ARBA00022692"/>
    </source>
</evidence>
<dbReference type="InterPro" id="IPR010545">
    <property type="entry name" value="SPP"/>
</dbReference>
<feature type="transmembrane region" description="Helical" evidence="6">
    <location>
        <begin position="288"/>
        <end position="314"/>
    </location>
</feature>
<dbReference type="GO" id="GO:0016020">
    <property type="term" value="C:membrane"/>
    <property type="evidence" value="ECO:0007669"/>
    <property type="project" value="InterPro"/>
</dbReference>
<keyword evidence="7" id="KW-0378">Hydrolase</keyword>
<evidence type="ECO:0000256" key="1">
    <source>
        <dbReference type="ARBA" id="ARBA00004127"/>
    </source>
</evidence>
<dbReference type="GO" id="GO:0042500">
    <property type="term" value="F:aspartic endopeptidase activity, intramembrane cleaving"/>
    <property type="evidence" value="ECO:0007669"/>
    <property type="project" value="InterPro"/>
</dbReference>
<feature type="compositionally biased region" description="Acidic residues" evidence="5">
    <location>
        <begin position="211"/>
        <end position="223"/>
    </location>
</feature>
<gene>
    <name evidence="7" type="ORF">M0R88_12875</name>
</gene>
<evidence type="ECO:0000256" key="3">
    <source>
        <dbReference type="ARBA" id="ARBA00022989"/>
    </source>
</evidence>
<feature type="transmembrane region" description="Helical" evidence="6">
    <location>
        <begin position="7"/>
        <end position="29"/>
    </location>
</feature>
<dbReference type="Proteomes" id="UP000830434">
    <property type="component" value="Chromosome"/>
</dbReference>
<protein>
    <submittedName>
        <fullName evidence="7">Presenilin family intramembrane aspartyl protease</fullName>
        <ecNumber evidence="7">3.4.23.-</ecNumber>
    </submittedName>
</protein>
<keyword evidence="2 6" id="KW-0812">Transmembrane</keyword>
<keyword evidence="4 6" id="KW-0472">Membrane</keyword>
<dbReference type="KEGG" id="haxz:M0R88_12875"/>
<dbReference type="RefSeq" id="WP_248653907.1">
    <property type="nucleotide sequence ID" value="NZ_CP096658.1"/>
</dbReference>
<dbReference type="GO" id="GO:0012505">
    <property type="term" value="C:endomembrane system"/>
    <property type="evidence" value="ECO:0007669"/>
    <property type="project" value="UniProtKB-SubCell"/>
</dbReference>
<dbReference type="SMART" id="SM00730">
    <property type="entry name" value="PSN"/>
    <property type="match status" value="1"/>
</dbReference>
<feature type="region of interest" description="Disordered" evidence="5">
    <location>
        <begin position="211"/>
        <end position="252"/>
    </location>
</feature>
<feature type="transmembrane region" description="Helical" evidence="6">
    <location>
        <begin position="178"/>
        <end position="199"/>
    </location>
</feature>
<evidence type="ECO:0000256" key="4">
    <source>
        <dbReference type="ARBA" id="ARBA00023136"/>
    </source>
</evidence>
<reference evidence="7" key="1">
    <citation type="submission" date="2022-04" db="EMBL/GenBank/DDBJ databases">
        <title>Diverse halophilic archaea isolated from saline environments.</title>
        <authorList>
            <person name="Cui H.-L."/>
        </authorList>
    </citation>
    <scope>NUCLEOTIDE SEQUENCE</scope>
    <source>
        <strain evidence="7">XZYJT40</strain>
    </source>
</reference>
<feature type="compositionally biased region" description="Basic and acidic residues" evidence="5">
    <location>
        <begin position="237"/>
        <end position="252"/>
    </location>
</feature>
<keyword evidence="7" id="KW-0645">Protease</keyword>
<dbReference type="NCBIfam" id="NF041679">
    <property type="entry name" value="IMP_arch_presen"/>
    <property type="match status" value="1"/>
</dbReference>
<accession>A0A8U0IF93</accession>
<keyword evidence="3 6" id="KW-1133">Transmembrane helix</keyword>
<dbReference type="GeneID" id="72190764"/>